<organism evidence="1 2">
    <name type="scientific">Okeania hirsuta</name>
    <dbReference type="NCBI Taxonomy" id="1458930"/>
    <lineage>
        <taxon>Bacteria</taxon>
        <taxon>Bacillati</taxon>
        <taxon>Cyanobacteriota</taxon>
        <taxon>Cyanophyceae</taxon>
        <taxon>Oscillatoriophycideae</taxon>
        <taxon>Oscillatoriales</taxon>
        <taxon>Microcoleaceae</taxon>
        <taxon>Okeania</taxon>
    </lineage>
</organism>
<evidence type="ECO:0000313" key="1">
    <source>
        <dbReference type="EMBL" id="RQH35939.1"/>
    </source>
</evidence>
<dbReference type="Proteomes" id="UP000269154">
    <property type="component" value="Unassembled WGS sequence"/>
</dbReference>
<protein>
    <submittedName>
        <fullName evidence="1">Uncharacterized protein</fullName>
    </submittedName>
</protein>
<comment type="caution">
    <text evidence="1">The sequence shown here is derived from an EMBL/GenBank/DDBJ whole genome shotgun (WGS) entry which is preliminary data.</text>
</comment>
<accession>A0A3N6NRA8</accession>
<evidence type="ECO:0000313" key="2">
    <source>
        <dbReference type="Proteomes" id="UP000269154"/>
    </source>
</evidence>
<dbReference type="AlphaFoldDB" id="A0A3N6NRA8"/>
<reference evidence="1 2" key="1">
    <citation type="journal article" date="2018" name="ACS Chem. Biol.">
        <title>Ketoreductase domain dysfunction expands chemodiversity: malyngamide biosynthesis in the cyanobacterium Okeania hirsuta.</title>
        <authorList>
            <person name="Moss N.A."/>
            <person name="Leao T."/>
            <person name="Rankin M."/>
            <person name="McCullough T.M."/>
            <person name="Qu P."/>
            <person name="Korobeynikov A."/>
            <person name="Smith J.L."/>
            <person name="Gerwick L."/>
            <person name="Gerwick W.H."/>
        </authorList>
    </citation>
    <scope>NUCLEOTIDE SEQUENCE [LARGE SCALE GENOMIC DNA]</scope>
    <source>
        <strain evidence="1 2">PAB10Feb10-1</strain>
    </source>
</reference>
<dbReference type="EMBL" id="RCBY01000120">
    <property type="protein sequence ID" value="RQH35939.1"/>
    <property type="molecule type" value="Genomic_DNA"/>
</dbReference>
<keyword evidence="2" id="KW-1185">Reference proteome</keyword>
<sequence>MGKVKVIEKIEKLRNNKKLLPKSPSPSLYQFYMRLHRMMKFITEKFRYKASPFMEKKAVVSGVPGGWDGVSGAGLQERVSEPYPIDQEKKKIL</sequence>
<gene>
    <name evidence="1" type="ORF">D5R40_19510</name>
</gene>
<proteinExistence type="predicted"/>
<name>A0A3N6NRA8_9CYAN</name>